<keyword evidence="13" id="KW-1185">Reference proteome</keyword>
<dbReference type="InterPro" id="IPR045864">
    <property type="entry name" value="aa-tRNA-synth_II/BPL/LPL"/>
</dbReference>
<dbReference type="OrthoDB" id="9800814at2"/>
<dbReference type="HAMAP" id="MF_00125">
    <property type="entry name" value="HisZ"/>
    <property type="match status" value="1"/>
</dbReference>
<comment type="pathway">
    <text evidence="2 9">Amino-acid biosynthesis; L-histidine biosynthesis; L-histidine from 5-phospho-alpha-D-ribose 1-diphosphate: step 1/9.</text>
</comment>
<sequence>MSNLRKYIPEGTKDILFDEYSKRMYVENILRKTYMENGFIEVKSPTLEFYDVFNIENTTLPQEKMYKLFDNQGRILVLKPDMTIPIARIAATKLKEAPHPLKLCYTSTIYRVNESLYGKNNEIIQSGIEIIGISNLNADAQAIVNGIRSLINCGLTDFKIELGHAEFFKALIEKTNLNDEKREKLRKCIESKSFTALSELMKSERGNIDNRILHVLNEMPGLFGGIEILDRAEKIISDNVRAQNALESIRKVYTIIKSIGLDSYLSIDLGMVQDLNYYTGIIFRGYTHGVGGNILTGGRYDKLIAQFGDDQPATGFAIDVDSIIAALGDDCRMCENEKPKVLICYDDSLFEEAYKKALELRIKGMIAEISPFDSKDDAVDYAGRKNMRIINL</sequence>
<keyword evidence="5 9" id="KW-0963">Cytoplasm</keyword>
<dbReference type="Gene3D" id="3.30.930.10">
    <property type="entry name" value="Bira Bifunctional Protein, Domain 2"/>
    <property type="match status" value="1"/>
</dbReference>
<evidence type="ECO:0000256" key="3">
    <source>
        <dbReference type="ARBA" id="ARBA00005539"/>
    </source>
</evidence>
<dbReference type="CDD" id="cd00773">
    <property type="entry name" value="HisRS-like_core"/>
    <property type="match status" value="1"/>
</dbReference>
<feature type="binding site" evidence="10">
    <location>
        <position position="129"/>
    </location>
    <ligand>
        <name>L-histidine</name>
        <dbReference type="ChEBI" id="CHEBI:57595"/>
    </ligand>
</feature>
<dbReference type="NCBIfam" id="TIGR00443">
    <property type="entry name" value="hisZ_biosyn_reg"/>
    <property type="match status" value="1"/>
</dbReference>
<keyword evidence="7 9" id="KW-0368">Histidine biosynthesis</keyword>
<evidence type="ECO:0000256" key="7">
    <source>
        <dbReference type="ARBA" id="ARBA00023102"/>
    </source>
</evidence>
<dbReference type="Pfam" id="PF13393">
    <property type="entry name" value="tRNA-synt_His"/>
    <property type="match status" value="1"/>
</dbReference>
<comment type="subcellular location">
    <subcellularLocation>
        <location evidence="1 9">Cytoplasm</location>
    </subcellularLocation>
</comment>
<feature type="binding site" evidence="10">
    <location>
        <position position="125"/>
    </location>
    <ligand>
        <name>L-histidine</name>
        <dbReference type="ChEBI" id="CHEBI:57595"/>
    </ligand>
</feature>
<evidence type="ECO:0000259" key="11">
    <source>
        <dbReference type="Pfam" id="PF13393"/>
    </source>
</evidence>
<evidence type="ECO:0000256" key="4">
    <source>
        <dbReference type="ARBA" id="ARBA00020397"/>
    </source>
</evidence>
<evidence type="ECO:0000256" key="1">
    <source>
        <dbReference type="ARBA" id="ARBA00004496"/>
    </source>
</evidence>
<dbReference type="GO" id="GO:0005737">
    <property type="term" value="C:cytoplasm"/>
    <property type="evidence" value="ECO:0007669"/>
    <property type="project" value="UniProtKB-SubCell"/>
</dbReference>
<dbReference type="GO" id="GO:0006427">
    <property type="term" value="P:histidyl-tRNA aminoacylation"/>
    <property type="evidence" value="ECO:0007669"/>
    <property type="project" value="TreeGrafter"/>
</dbReference>
<dbReference type="InterPro" id="IPR004517">
    <property type="entry name" value="HisZ"/>
</dbReference>
<comment type="subunit">
    <text evidence="9">Heteromultimer composed of HisG and HisZ subunits.</text>
</comment>
<dbReference type="PIRSF" id="PIRSF001549">
    <property type="entry name" value="His-tRNA_synth"/>
    <property type="match status" value="1"/>
</dbReference>
<dbReference type="GO" id="GO:0004821">
    <property type="term" value="F:histidine-tRNA ligase activity"/>
    <property type="evidence" value="ECO:0007669"/>
    <property type="project" value="TreeGrafter"/>
</dbReference>
<evidence type="ECO:0000313" key="12">
    <source>
        <dbReference type="EMBL" id="AYD40094.1"/>
    </source>
</evidence>
<gene>
    <name evidence="9 12" type="primary">hisZ</name>
    <name evidence="12" type="ORF">D4Z93_06010</name>
</gene>
<reference evidence="12 13" key="1">
    <citation type="journal article" date="2019" name="Int. J. Syst. Evol. Microbiol.">
        <title>Clostridium fermenticellae sp. nov., isolated from the mud in a fermentation cellar for the production of the Chinese liquor, baijiu.</title>
        <authorList>
            <person name="Xu P.X."/>
            <person name="Chai L.J."/>
            <person name="Qiu T."/>
            <person name="Zhang X.J."/>
            <person name="Lu Z.M."/>
            <person name="Xiao C."/>
            <person name="Wang S.T."/>
            <person name="Shen C.H."/>
            <person name="Shi J.S."/>
            <person name="Xu Z.H."/>
        </authorList>
    </citation>
    <scope>NUCLEOTIDE SEQUENCE [LARGE SCALE GENOMIC DNA]</scope>
    <source>
        <strain evidence="12 13">JN500901</strain>
    </source>
</reference>
<dbReference type="Proteomes" id="UP000266301">
    <property type="component" value="Chromosome"/>
</dbReference>
<dbReference type="EMBL" id="CP032416">
    <property type="protein sequence ID" value="AYD40094.1"/>
    <property type="molecule type" value="Genomic_DNA"/>
</dbReference>
<feature type="domain" description="Class II Histidinyl-tRNA synthetase (HisRS)-like catalytic core" evidence="11">
    <location>
        <begin position="11"/>
        <end position="323"/>
    </location>
</feature>
<proteinExistence type="inferred from homology"/>
<keyword evidence="12" id="KW-0328">Glycosyltransferase</keyword>
<comment type="miscellaneous">
    <text evidence="9">This function is generally fulfilled by the C-terminal part of HisG, which is missing in some bacteria such as this one.</text>
</comment>
<feature type="binding site" evidence="10">
    <location>
        <begin position="81"/>
        <end position="83"/>
    </location>
    <ligand>
        <name>L-histidine</name>
        <dbReference type="ChEBI" id="CHEBI:57595"/>
    </ligand>
</feature>
<evidence type="ECO:0000256" key="2">
    <source>
        <dbReference type="ARBA" id="ARBA00004667"/>
    </source>
</evidence>
<dbReference type="GO" id="GO:0000105">
    <property type="term" value="P:L-histidine biosynthetic process"/>
    <property type="evidence" value="ECO:0007669"/>
    <property type="project" value="UniProtKB-UniRule"/>
</dbReference>
<comment type="function">
    <text evidence="8 9">Required for the first step of histidine biosynthesis. May allow the feedback regulation of ATP phosphoribosyltransferase activity by histidine.</text>
</comment>
<dbReference type="RefSeq" id="WP_119971283.1">
    <property type="nucleotide sequence ID" value="NZ_CP032416.1"/>
</dbReference>
<evidence type="ECO:0000256" key="5">
    <source>
        <dbReference type="ARBA" id="ARBA00022490"/>
    </source>
</evidence>
<dbReference type="KEGG" id="cfer:D4Z93_06010"/>
<feature type="binding site" evidence="10">
    <location>
        <begin position="277"/>
        <end position="278"/>
    </location>
    <ligand>
        <name>L-histidine</name>
        <dbReference type="ChEBI" id="CHEBI:57595"/>
    </ligand>
</feature>
<keyword evidence="12" id="KW-0808">Transferase</keyword>
<evidence type="ECO:0000256" key="8">
    <source>
        <dbReference type="ARBA" id="ARBA00025246"/>
    </source>
</evidence>
<comment type="similarity">
    <text evidence="3 9">Belongs to the class-II aminoacyl-tRNA synthetase family. HisZ subfamily.</text>
</comment>
<dbReference type="SUPFAM" id="SSF55681">
    <property type="entry name" value="Class II aaRS and biotin synthetases"/>
    <property type="match status" value="1"/>
</dbReference>
<dbReference type="GO" id="GO:0140096">
    <property type="term" value="F:catalytic activity, acting on a protein"/>
    <property type="evidence" value="ECO:0007669"/>
    <property type="project" value="UniProtKB-ARBA"/>
</dbReference>
<evidence type="ECO:0000313" key="13">
    <source>
        <dbReference type="Proteomes" id="UP000266301"/>
    </source>
</evidence>
<dbReference type="PANTHER" id="PTHR43707">
    <property type="entry name" value="HISTIDYL-TRNA SYNTHETASE"/>
    <property type="match status" value="1"/>
</dbReference>
<dbReference type="PANTHER" id="PTHR43707:SF6">
    <property type="entry name" value="ATP PHOSPHORIBOSYLTRANSFERASE REGULATORY SUBUNIT"/>
    <property type="match status" value="1"/>
</dbReference>
<protein>
    <recommendedName>
        <fullName evidence="4 9">ATP phosphoribosyltransferase regulatory subunit</fullName>
    </recommendedName>
</protein>
<dbReference type="GO" id="GO:0016757">
    <property type="term" value="F:glycosyltransferase activity"/>
    <property type="evidence" value="ECO:0007669"/>
    <property type="project" value="UniProtKB-KW"/>
</dbReference>
<accession>A0A386H360</accession>
<keyword evidence="6 9" id="KW-0028">Amino-acid biosynthesis</keyword>
<name>A0A386H360_9CLOT</name>
<dbReference type="InterPro" id="IPR041715">
    <property type="entry name" value="HisRS-like_core"/>
</dbReference>
<dbReference type="UniPathway" id="UPA00031">
    <property type="reaction ID" value="UER00006"/>
</dbReference>
<dbReference type="AlphaFoldDB" id="A0A386H360"/>
<organism evidence="12 13">
    <name type="scientific">Clostridium fermenticellae</name>
    <dbReference type="NCBI Taxonomy" id="2068654"/>
    <lineage>
        <taxon>Bacteria</taxon>
        <taxon>Bacillati</taxon>
        <taxon>Bacillota</taxon>
        <taxon>Clostridia</taxon>
        <taxon>Eubacteriales</taxon>
        <taxon>Clostridiaceae</taxon>
        <taxon>Clostridium</taxon>
    </lineage>
</organism>
<evidence type="ECO:0000256" key="10">
    <source>
        <dbReference type="PIRSR" id="PIRSR001549-1"/>
    </source>
</evidence>
<evidence type="ECO:0000256" key="9">
    <source>
        <dbReference type="HAMAP-Rule" id="MF_00125"/>
    </source>
</evidence>
<feature type="binding site" evidence="10">
    <location>
        <position position="111"/>
    </location>
    <ligand>
        <name>L-histidine</name>
        <dbReference type="ChEBI" id="CHEBI:57595"/>
    </ligand>
</feature>
<evidence type="ECO:0000256" key="6">
    <source>
        <dbReference type="ARBA" id="ARBA00022605"/>
    </source>
</evidence>
<dbReference type="InterPro" id="IPR004516">
    <property type="entry name" value="HisRS/HisZ"/>
</dbReference>